<keyword evidence="2" id="KW-0808">Transferase</keyword>
<proteinExistence type="predicted"/>
<dbReference type="Proteomes" id="UP000298049">
    <property type="component" value="Chromosome"/>
</dbReference>
<organism evidence="2 3">
    <name type="scientific">Hydrocarboniclastica marina</name>
    <dbReference type="NCBI Taxonomy" id="2259620"/>
    <lineage>
        <taxon>Bacteria</taxon>
        <taxon>Pseudomonadati</taxon>
        <taxon>Pseudomonadota</taxon>
        <taxon>Gammaproteobacteria</taxon>
        <taxon>Alteromonadales</taxon>
        <taxon>Alteromonadaceae</taxon>
        <taxon>Hydrocarboniclastica</taxon>
    </lineage>
</organism>
<dbReference type="AlphaFoldDB" id="A0A4P7XGX8"/>
<reference evidence="2 3" key="1">
    <citation type="submission" date="2018-07" db="EMBL/GenBank/DDBJ databases">
        <title>Marsedoiliclastica nanhaica gen. nov. sp. nov., a novel marine hydrocarbonoclastic bacterium isolated from an in-situ enriched hydrocarbon-degrading consortium in deep-sea sediment.</title>
        <authorList>
            <person name="Dong C."/>
            <person name="Ma T."/>
            <person name="Liu R."/>
            <person name="Shao Z."/>
        </authorList>
    </citation>
    <scope>NUCLEOTIDE SEQUENCE [LARGE SCALE GENOMIC DNA]</scope>
    <source>
        <strain evidence="3">soil36-7</strain>
    </source>
</reference>
<feature type="domain" description="Polysaccharide pyruvyl transferase" evidence="1">
    <location>
        <begin position="139"/>
        <end position="247"/>
    </location>
</feature>
<dbReference type="OrthoDB" id="9803627at2"/>
<evidence type="ECO:0000259" key="1">
    <source>
        <dbReference type="Pfam" id="PF04230"/>
    </source>
</evidence>
<evidence type="ECO:0000313" key="3">
    <source>
        <dbReference type="Proteomes" id="UP000298049"/>
    </source>
</evidence>
<sequence length="317" mass="35487">MALTWPKWHYLTHFCLTSSSRPREPATLEDIRLRTSRGYMFSNALRKSKAIGIDFLNIKVLGKLPTFYYNKVNNVGDILNAFLLQQVCGKDTYIVRTRVFRHVLPIGSILHFSSPTSYVWGSGLISPGNPENVQFASILAVRGHLTQAEISKQSGVNLKVPLGDPALLMPRYYTPASSRKTHRIGLIPHYVDQDSEIIRAARDLPGLKIISVQQSHDSFINEIASCEAVFSSSLHGLILSDAYGVPNKWISFSDKIIGGSFKFRDYYSTTAMPDEACAHVENASELTDLLTKAKTLATVKPYHGDLNQLEQVLRNRF</sequence>
<accession>A0A4P7XGX8</accession>
<gene>
    <name evidence="2" type="ORF">soil367_10220</name>
</gene>
<dbReference type="Pfam" id="PF04230">
    <property type="entry name" value="PS_pyruv_trans"/>
    <property type="match status" value="1"/>
</dbReference>
<dbReference type="GO" id="GO:0016740">
    <property type="term" value="F:transferase activity"/>
    <property type="evidence" value="ECO:0007669"/>
    <property type="project" value="UniProtKB-KW"/>
</dbReference>
<keyword evidence="3" id="KW-1185">Reference proteome</keyword>
<evidence type="ECO:0000313" key="2">
    <source>
        <dbReference type="EMBL" id="QCF26278.1"/>
    </source>
</evidence>
<dbReference type="EMBL" id="CP031093">
    <property type="protein sequence ID" value="QCF26278.1"/>
    <property type="molecule type" value="Genomic_DNA"/>
</dbReference>
<protein>
    <submittedName>
        <fullName evidence="2">Polysaccharide pyruvyl transferase family protein</fullName>
    </submittedName>
</protein>
<dbReference type="KEGG" id="hmi:soil367_10220"/>
<dbReference type="InterPro" id="IPR007345">
    <property type="entry name" value="Polysacch_pyruvyl_Trfase"/>
</dbReference>
<name>A0A4P7XGX8_9ALTE</name>